<reference evidence="1" key="1">
    <citation type="journal article" date="2007" name="Sex. Plant Reprod.">
        <title>Physical size of the S locus region defined by genetic recombination and genome sequencing in Ipomoea trifida, Convolvulaceae.</title>
        <authorList>
            <person name="Rahman M.H."/>
            <person name="Tsuchiya T."/>
            <person name="Suwabe K."/>
            <person name="Kohori J."/>
            <person name="Tomita R.N."/>
            <person name="Kagaya Y."/>
            <person name="Kobayashi I."/>
            <person name="Kakeda K."/>
            <person name="Kowyama Y."/>
        </authorList>
    </citation>
    <scope>NUCLEOTIDE SEQUENCE</scope>
</reference>
<protein>
    <submittedName>
        <fullName evidence="1">Uncharacterized protein</fullName>
    </submittedName>
</protein>
<proteinExistence type="predicted"/>
<evidence type="ECO:0000313" key="1">
    <source>
        <dbReference type="EMBL" id="BAF37797.1"/>
    </source>
</evidence>
<dbReference type="EMBL" id="AB263748">
    <property type="protein sequence ID" value="BAF37797.1"/>
    <property type="molecule type" value="Genomic_DNA"/>
</dbReference>
<organism evidence="1">
    <name type="scientific">Ipomoea trifida</name>
    <name type="common">Morning glory</name>
    <dbReference type="NCBI Taxonomy" id="35884"/>
    <lineage>
        <taxon>Eukaryota</taxon>
        <taxon>Viridiplantae</taxon>
        <taxon>Streptophyta</taxon>
        <taxon>Embryophyta</taxon>
        <taxon>Tracheophyta</taxon>
        <taxon>Spermatophyta</taxon>
        <taxon>Magnoliopsida</taxon>
        <taxon>eudicotyledons</taxon>
        <taxon>Gunneridae</taxon>
        <taxon>Pentapetalae</taxon>
        <taxon>asterids</taxon>
        <taxon>lamiids</taxon>
        <taxon>Solanales</taxon>
        <taxon>Convolvulaceae</taxon>
        <taxon>Ipomoeeae</taxon>
        <taxon>Ipomoea</taxon>
    </lineage>
</organism>
<sequence>MGLIVGSFNCRKIS</sequence>
<name>A0PAD4_IPOTF</name>
<accession>A0PAD4</accession>